<evidence type="ECO:0000313" key="2">
    <source>
        <dbReference type="EMBL" id="KAJ7692751.1"/>
    </source>
</evidence>
<feature type="region of interest" description="Disordered" evidence="1">
    <location>
        <begin position="167"/>
        <end position="240"/>
    </location>
</feature>
<sequence>MPVKPYRLGGRGVEDPRTAHALCPSCWRTIPAPGTGHTGTPQDVGRTRRSREDESEEEKIGKRSRGAPPSRLPRATSVTEPSLWSVGCVSPAGERQRQEEGTRGEWEEERGLKHAARSPRPPRDALPIERNAGDAESHPVPERITLSSTRLAIDGSQPQPVAAEMIRRRAQHPHSTAPARCKHSTTISTGAHQRSAGPFRTPLSRTLEGRKEARNKYESTVSGILSSPGRTRWPSAAAAA</sequence>
<feature type="compositionally biased region" description="Basic and acidic residues" evidence="1">
    <location>
        <begin position="207"/>
        <end position="217"/>
    </location>
</feature>
<keyword evidence="3" id="KW-1185">Reference proteome</keyword>
<feature type="compositionally biased region" description="Polar residues" evidence="1">
    <location>
        <begin position="218"/>
        <end position="229"/>
    </location>
</feature>
<feature type="compositionally biased region" description="Basic and acidic residues" evidence="1">
    <location>
        <begin position="94"/>
        <end position="112"/>
    </location>
</feature>
<comment type="caution">
    <text evidence="2">The sequence shown here is derived from an EMBL/GenBank/DDBJ whole genome shotgun (WGS) entry which is preliminary data.</text>
</comment>
<dbReference type="EMBL" id="JARKIE010000050">
    <property type="protein sequence ID" value="KAJ7692751.1"/>
    <property type="molecule type" value="Genomic_DNA"/>
</dbReference>
<feature type="compositionally biased region" description="Basic and acidic residues" evidence="1">
    <location>
        <begin position="121"/>
        <end position="141"/>
    </location>
</feature>
<feature type="region of interest" description="Disordered" evidence="1">
    <location>
        <begin position="27"/>
        <end position="141"/>
    </location>
</feature>
<protein>
    <submittedName>
        <fullName evidence="2">Uncharacterized protein</fullName>
    </submittedName>
</protein>
<dbReference type="AlphaFoldDB" id="A0AAD7GFV6"/>
<evidence type="ECO:0000313" key="3">
    <source>
        <dbReference type="Proteomes" id="UP001221757"/>
    </source>
</evidence>
<accession>A0AAD7GFV6</accession>
<proteinExistence type="predicted"/>
<evidence type="ECO:0000256" key="1">
    <source>
        <dbReference type="SAM" id="MobiDB-lite"/>
    </source>
</evidence>
<name>A0AAD7GFV6_MYCRO</name>
<organism evidence="2 3">
    <name type="scientific">Mycena rosella</name>
    <name type="common">Pink bonnet</name>
    <name type="synonym">Agaricus rosellus</name>
    <dbReference type="NCBI Taxonomy" id="1033263"/>
    <lineage>
        <taxon>Eukaryota</taxon>
        <taxon>Fungi</taxon>
        <taxon>Dikarya</taxon>
        <taxon>Basidiomycota</taxon>
        <taxon>Agaricomycotina</taxon>
        <taxon>Agaricomycetes</taxon>
        <taxon>Agaricomycetidae</taxon>
        <taxon>Agaricales</taxon>
        <taxon>Marasmiineae</taxon>
        <taxon>Mycenaceae</taxon>
        <taxon>Mycena</taxon>
    </lineage>
</organism>
<reference evidence="2" key="1">
    <citation type="submission" date="2023-03" db="EMBL/GenBank/DDBJ databases">
        <title>Massive genome expansion in bonnet fungi (Mycena s.s.) driven by repeated elements and novel gene families across ecological guilds.</title>
        <authorList>
            <consortium name="Lawrence Berkeley National Laboratory"/>
            <person name="Harder C.B."/>
            <person name="Miyauchi S."/>
            <person name="Viragh M."/>
            <person name="Kuo A."/>
            <person name="Thoen E."/>
            <person name="Andreopoulos B."/>
            <person name="Lu D."/>
            <person name="Skrede I."/>
            <person name="Drula E."/>
            <person name="Henrissat B."/>
            <person name="Morin E."/>
            <person name="Kohler A."/>
            <person name="Barry K."/>
            <person name="LaButti K."/>
            <person name="Morin E."/>
            <person name="Salamov A."/>
            <person name="Lipzen A."/>
            <person name="Mereny Z."/>
            <person name="Hegedus B."/>
            <person name="Baldrian P."/>
            <person name="Stursova M."/>
            <person name="Weitz H."/>
            <person name="Taylor A."/>
            <person name="Grigoriev I.V."/>
            <person name="Nagy L.G."/>
            <person name="Martin F."/>
            <person name="Kauserud H."/>
        </authorList>
    </citation>
    <scope>NUCLEOTIDE SEQUENCE</scope>
    <source>
        <strain evidence="2">CBHHK067</strain>
    </source>
</reference>
<dbReference type="Proteomes" id="UP001221757">
    <property type="component" value="Unassembled WGS sequence"/>
</dbReference>
<gene>
    <name evidence="2" type="ORF">B0H17DRAFT_1200326</name>
</gene>